<proteinExistence type="predicted"/>
<organism evidence="1 2">
    <name type="scientific">Faucicola atlantae</name>
    <dbReference type="NCBI Taxonomy" id="34059"/>
    <lineage>
        <taxon>Bacteria</taxon>
        <taxon>Pseudomonadati</taxon>
        <taxon>Pseudomonadota</taxon>
        <taxon>Gammaproteobacteria</taxon>
        <taxon>Moraxellales</taxon>
        <taxon>Moraxellaceae</taxon>
        <taxon>Faucicola</taxon>
    </lineage>
</organism>
<dbReference type="Proteomes" id="UP000255193">
    <property type="component" value="Unassembled WGS sequence"/>
</dbReference>
<reference evidence="1 2" key="1">
    <citation type="submission" date="2018-06" db="EMBL/GenBank/DDBJ databases">
        <authorList>
            <consortium name="Pathogen Informatics"/>
            <person name="Doyle S."/>
        </authorList>
    </citation>
    <scope>NUCLEOTIDE SEQUENCE [LARGE SCALE GENOMIC DNA]</scope>
    <source>
        <strain evidence="1 2">NCTC11091</strain>
    </source>
</reference>
<accession>A0A378Q5E5</accession>
<dbReference type="AlphaFoldDB" id="A0A378Q5E5"/>
<sequence length="251" mass="28448">MSHRSAPFVVPDFHQLSLEQYNQLELDPSQASTLDAKTQKKHVKALLSTLQADIAQFRADFFPPPTLTQIQDLPIYAGNLASVQAYQHDWQPLLARAKQFYPSAGLPPDYLPLPASLEIPQFIYHVAKLHLTKTRAKESKNFGAVGALVDKCGAFDEAQVERMTHALAKSADARLVAHREFIDLRAYVFCKNTKGELLEPERVRFYRTGLIIHALPDMKLVDSRQTPRKKRNDAYQNPIADNGVWRVFVKL</sequence>
<evidence type="ECO:0000313" key="1">
    <source>
        <dbReference type="EMBL" id="STY95624.1"/>
    </source>
</evidence>
<dbReference type="RefSeq" id="WP_079352062.1">
    <property type="nucleotide sequence ID" value="NZ_MXAO01000015.1"/>
</dbReference>
<evidence type="ECO:0000313" key="2">
    <source>
        <dbReference type="Proteomes" id="UP000255193"/>
    </source>
</evidence>
<dbReference type="EMBL" id="UGQA01000001">
    <property type="protein sequence ID" value="STY95624.1"/>
    <property type="molecule type" value="Genomic_DNA"/>
</dbReference>
<name>A0A378Q5E5_9GAMM</name>
<gene>
    <name evidence="1" type="ORF">NCTC11091_01421</name>
</gene>
<protein>
    <submittedName>
        <fullName evidence="1">Uncharacterized protein</fullName>
    </submittedName>
</protein>